<gene>
    <name evidence="9" type="ORF">DXG03_004562</name>
</gene>
<keyword evidence="7" id="KW-0832">Ubl conjugation</keyword>
<dbReference type="EMBL" id="JABCKV010002767">
    <property type="protein sequence ID" value="KAG5637041.1"/>
    <property type="molecule type" value="Genomic_DNA"/>
</dbReference>
<evidence type="ECO:0000256" key="6">
    <source>
        <dbReference type="ARBA" id="ARBA00022737"/>
    </source>
</evidence>
<keyword evidence="6" id="KW-0677">Repeat</keyword>
<evidence type="ECO:0000256" key="7">
    <source>
        <dbReference type="ARBA" id="ARBA00022843"/>
    </source>
</evidence>
<evidence type="ECO:0000313" key="9">
    <source>
        <dbReference type="EMBL" id="KAG5637041.1"/>
    </source>
</evidence>
<name>A0A9P7FTZ1_9AGAR</name>
<proteinExistence type="inferred from homology"/>
<reference evidence="9" key="1">
    <citation type="submission" date="2020-07" db="EMBL/GenBank/DDBJ databases">
        <authorList>
            <person name="Nieuwenhuis M."/>
            <person name="Van De Peppel L.J.J."/>
        </authorList>
    </citation>
    <scope>NUCLEOTIDE SEQUENCE</scope>
    <source>
        <strain evidence="9">AP01</strain>
        <tissue evidence="9">Mycelium</tissue>
    </source>
</reference>
<sequence>MSTTPTLLLEPRPPSPPAPQYLNFLAKWTGFGRSSSENPLPMPKPNISVINPRRFLKYAKNSPVSVFRFSPTRLPVYVAATTADTSNNVDDSMPSSPPLDDIYQHIPEKYMPWANTVFSPTEVNNQAKMQIFVKTLTGKTITLEVESSDAIDNSELLKHFQSAFQEDTEWREALLNGSTEFTAQNDMVFHNGR</sequence>
<dbReference type="GO" id="GO:0005634">
    <property type="term" value="C:nucleus"/>
    <property type="evidence" value="ECO:0007669"/>
    <property type="project" value="UniProtKB-SubCell"/>
</dbReference>
<protein>
    <submittedName>
        <fullName evidence="9">Uncharacterized protein</fullName>
    </submittedName>
</protein>
<dbReference type="Gene3D" id="3.10.20.90">
    <property type="entry name" value="Phosphatidylinositol 3-kinase Catalytic Subunit, Chain A, domain 1"/>
    <property type="match status" value="1"/>
</dbReference>
<evidence type="ECO:0000256" key="2">
    <source>
        <dbReference type="ARBA" id="ARBA00004496"/>
    </source>
</evidence>
<accession>A0A9P7FTZ1</accession>
<evidence type="ECO:0000313" key="10">
    <source>
        <dbReference type="Proteomes" id="UP000775547"/>
    </source>
</evidence>
<keyword evidence="4" id="KW-0963">Cytoplasm</keyword>
<keyword evidence="10" id="KW-1185">Reference proteome</keyword>
<comment type="subcellular location">
    <subcellularLocation>
        <location evidence="2">Cytoplasm</location>
    </subcellularLocation>
    <subcellularLocation>
        <location evidence="1">Nucleus</location>
    </subcellularLocation>
</comment>
<dbReference type="GO" id="GO:0005737">
    <property type="term" value="C:cytoplasm"/>
    <property type="evidence" value="ECO:0007669"/>
    <property type="project" value="UniProtKB-SubCell"/>
</dbReference>
<dbReference type="FunFam" id="3.10.20.90:FF:000469">
    <property type="entry name" value="Polyubiquitin-C"/>
    <property type="match status" value="1"/>
</dbReference>
<keyword evidence="8" id="KW-0539">Nucleus</keyword>
<dbReference type="OrthoDB" id="428577at2759"/>
<evidence type="ECO:0000256" key="3">
    <source>
        <dbReference type="ARBA" id="ARBA00008430"/>
    </source>
</evidence>
<keyword evidence="5" id="KW-1017">Isopeptide bond</keyword>
<evidence type="ECO:0000256" key="5">
    <source>
        <dbReference type="ARBA" id="ARBA00022499"/>
    </source>
</evidence>
<evidence type="ECO:0000256" key="4">
    <source>
        <dbReference type="ARBA" id="ARBA00022490"/>
    </source>
</evidence>
<evidence type="ECO:0000256" key="1">
    <source>
        <dbReference type="ARBA" id="ARBA00004123"/>
    </source>
</evidence>
<evidence type="ECO:0000256" key="8">
    <source>
        <dbReference type="ARBA" id="ARBA00023242"/>
    </source>
</evidence>
<dbReference type="Proteomes" id="UP000775547">
    <property type="component" value="Unassembled WGS sequence"/>
</dbReference>
<comment type="similarity">
    <text evidence="3">Belongs to the ubiquitin family.</text>
</comment>
<feature type="non-terminal residue" evidence="9">
    <location>
        <position position="193"/>
    </location>
</feature>
<organism evidence="9 10">
    <name type="scientific">Asterophora parasitica</name>
    <dbReference type="NCBI Taxonomy" id="117018"/>
    <lineage>
        <taxon>Eukaryota</taxon>
        <taxon>Fungi</taxon>
        <taxon>Dikarya</taxon>
        <taxon>Basidiomycota</taxon>
        <taxon>Agaricomycotina</taxon>
        <taxon>Agaricomycetes</taxon>
        <taxon>Agaricomycetidae</taxon>
        <taxon>Agaricales</taxon>
        <taxon>Tricholomatineae</taxon>
        <taxon>Lyophyllaceae</taxon>
        <taxon>Asterophora</taxon>
    </lineage>
</organism>
<dbReference type="SUPFAM" id="SSF54236">
    <property type="entry name" value="Ubiquitin-like"/>
    <property type="match status" value="1"/>
</dbReference>
<dbReference type="AlphaFoldDB" id="A0A9P7FTZ1"/>
<comment type="caution">
    <text evidence="9">The sequence shown here is derived from an EMBL/GenBank/DDBJ whole genome shotgun (WGS) entry which is preliminary data.</text>
</comment>
<dbReference type="InterPro" id="IPR029071">
    <property type="entry name" value="Ubiquitin-like_domsf"/>
</dbReference>
<reference evidence="9" key="2">
    <citation type="submission" date="2021-10" db="EMBL/GenBank/DDBJ databases">
        <title>Phylogenomics reveals ancestral predisposition of the termite-cultivated fungus Termitomyces towards a domesticated lifestyle.</title>
        <authorList>
            <person name="Auxier B."/>
            <person name="Grum-Grzhimaylo A."/>
            <person name="Cardenas M.E."/>
            <person name="Lodge J.D."/>
            <person name="Laessoe T."/>
            <person name="Pedersen O."/>
            <person name="Smith M.E."/>
            <person name="Kuyper T.W."/>
            <person name="Franco-Molano E.A."/>
            <person name="Baroni T.J."/>
            <person name="Aanen D.K."/>
        </authorList>
    </citation>
    <scope>NUCLEOTIDE SEQUENCE</scope>
    <source>
        <strain evidence="9">AP01</strain>
        <tissue evidence="9">Mycelium</tissue>
    </source>
</reference>